<evidence type="ECO:0000313" key="4">
    <source>
        <dbReference type="Proteomes" id="UP001046870"/>
    </source>
</evidence>
<dbReference type="AlphaFoldDB" id="A0A9D3PI17"/>
<dbReference type="GO" id="GO:0042771">
    <property type="term" value="P:intrinsic apoptotic signaling pathway in response to DNA damage by p53 class mediator"/>
    <property type="evidence" value="ECO:0007669"/>
    <property type="project" value="TreeGrafter"/>
</dbReference>
<dbReference type="PANTHER" id="PTHR14550:SF2">
    <property type="entry name" value="TRANSMEMBRANE PROTEIN 109"/>
    <property type="match status" value="1"/>
</dbReference>
<dbReference type="PANTHER" id="PTHR14550">
    <property type="entry name" value="TRANSMEMBRANE PROTEIN 109"/>
    <property type="match status" value="1"/>
</dbReference>
<feature type="signal peptide" evidence="2">
    <location>
        <begin position="1"/>
        <end position="24"/>
    </location>
</feature>
<sequence length="224" mass="24194">MNLGWLALALSVLSASVPCGAVNANPTEEPPKLAEWLQGSRSRLLEVAREAHGYVVSIVGARAVETSFECVQGVIRVLSEGAASGLNVAAVYVSEILRAAGVSVTLPFHRITPEGVAFVAQWALLALIGYWLLSLLFRLVGSVLRRVLWLLKLGVALWLFALIVGDTSASTDTTALRLAGLVFVCVLLGLGRTGADGDRSRYLENRVRGLEAKLKDMERRRKEE</sequence>
<evidence type="ECO:0000313" key="3">
    <source>
        <dbReference type="EMBL" id="KAG7458517.1"/>
    </source>
</evidence>
<comment type="caution">
    <text evidence="3">The sequence shown here is derived from an EMBL/GenBank/DDBJ whole genome shotgun (WGS) entry which is preliminary data.</text>
</comment>
<proteinExistence type="predicted"/>
<keyword evidence="1" id="KW-0472">Membrane</keyword>
<dbReference type="Proteomes" id="UP001046870">
    <property type="component" value="Chromosome 20"/>
</dbReference>
<evidence type="ECO:0000256" key="1">
    <source>
        <dbReference type="SAM" id="Phobius"/>
    </source>
</evidence>
<feature type="transmembrane region" description="Helical" evidence="1">
    <location>
        <begin position="176"/>
        <end position="195"/>
    </location>
</feature>
<feature type="transmembrane region" description="Helical" evidence="1">
    <location>
        <begin position="147"/>
        <end position="164"/>
    </location>
</feature>
<accession>A0A9D3PI17</accession>
<dbReference type="EMBL" id="JAFDVH010000020">
    <property type="protein sequence ID" value="KAG7458517.1"/>
    <property type="molecule type" value="Genomic_DNA"/>
</dbReference>
<dbReference type="Pfam" id="PF14965">
    <property type="entry name" value="BRI3BP"/>
    <property type="match status" value="1"/>
</dbReference>
<organism evidence="3 4">
    <name type="scientific">Megalops atlanticus</name>
    <name type="common">Tarpon</name>
    <name type="synonym">Clupea gigantea</name>
    <dbReference type="NCBI Taxonomy" id="7932"/>
    <lineage>
        <taxon>Eukaryota</taxon>
        <taxon>Metazoa</taxon>
        <taxon>Chordata</taxon>
        <taxon>Craniata</taxon>
        <taxon>Vertebrata</taxon>
        <taxon>Euteleostomi</taxon>
        <taxon>Actinopterygii</taxon>
        <taxon>Neopterygii</taxon>
        <taxon>Teleostei</taxon>
        <taxon>Elopiformes</taxon>
        <taxon>Megalopidae</taxon>
        <taxon>Megalops</taxon>
    </lineage>
</organism>
<feature type="chain" id="PRO_5038757506" evidence="2">
    <location>
        <begin position="25"/>
        <end position="224"/>
    </location>
</feature>
<keyword evidence="1" id="KW-1133">Transmembrane helix</keyword>
<feature type="transmembrane region" description="Helical" evidence="1">
    <location>
        <begin position="116"/>
        <end position="140"/>
    </location>
</feature>
<keyword evidence="1" id="KW-0812">Transmembrane</keyword>
<gene>
    <name evidence="3" type="ORF">MATL_G00221000</name>
</gene>
<protein>
    <submittedName>
        <fullName evidence="3">Uncharacterized protein</fullName>
    </submittedName>
</protein>
<dbReference type="GO" id="GO:0071480">
    <property type="term" value="P:cellular response to gamma radiation"/>
    <property type="evidence" value="ECO:0007669"/>
    <property type="project" value="InterPro"/>
</dbReference>
<reference evidence="3" key="1">
    <citation type="submission" date="2021-01" db="EMBL/GenBank/DDBJ databases">
        <authorList>
            <person name="Zahm M."/>
            <person name="Roques C."/>
            <person name="Cabau C."/>
            <person name="Klopp C."/>
            <person name="Donnadieu C."/>
            <person name="Jouanno E."/>
            <person name="Lampietro C."/>
            <person name="Louis A."/>
            <person name="Herpin A."/>
            <person name="Echchiki A."/>
            <person name="Berthelot C."/>
            <person name="Parey E."/>
            <person name="Roest-Crollius H."/>
            <person name="Braasch I."/>
            <person name="Postlethwait J."/>
            <person name="Bobe J."/>
            <person name="Montfort J."/>
            <person name="Bouchez O."/>
            <person name="Begum T."/>
            <person name="Mejri S."/>
            <person name="Adams A."/>
            <person name="Chen W.-J."/>
            <person name="Guiguen Y."/>
        </authorList>
    </citation>
    <scope>NUCLEOTIDE SEQUENCE</scope>
    <source>
        <strain evidence="3">YG-15Mar2019-1</strain>
        <tissue evidence="3">Brain</tissue>
    </source>
</reference>
<dbReference type="OrthoDB" id="8948833at2759"/>
<keyword evidence="2" id="KW-0732">Signal</keyword>
<name>A0A9D3PI17_MEGAT</name>
<dbReference type="InterPro" id="IPR039492">
    <property type="entry name" value="TMEM109"/>
</dbReference>
<evidence type="ECO:0000256" key="2">
    <source>
        <dbReference type="SAM" id="SignalP"/>
    </source>
</evidence>
<keyword evidence="4" id="KW-1185">Reference proteome</keyword>